<gene>
    <name evidence="1" type="ORF">FA95DRAFT_1522852</name>
</gene>
<evidence type="ECO:0000313" key="2">
    <source>
        <dbReference type="Proteomes" id="UP000814033"/>
    </source>
</evidence>
<proteinExistence type="predicted"/>
<comment type="caution">
    <text evidence="1">The sequence shown here is derived from an EMBL/GenBank/DDBJ whole genome shotgun (WGS) entry which is preliminary data.</text>
</comment>
<reference evidence="1" key="1">
    <citation type="submission" date="2021-02" db="EMBL/GenBank/DDBJ databases">
        <authorList>
            <consortium name="DOE Joint Genome Institute"/>
            <person name="Ahrendt S."/>
            <person name="Looney B.P."/>
            <person name="Miyauchi S."/>
            <person name="Morin E."/>
            <person name="Drula E."/>
            <person name="Courty P.E."/>
            <person name="Chicoki N."/>
            <person name="Fauchery L."/>
            <person name="Kohler A."/>
            <person name="Kuo A."/>
            <person name="Labutti K."/>
            <person name="Pangilinan J."/>
            <person name="Lipzen A."/>
            <person name="Riley R."/>
            <person name="Andreopoulos W."/>
            <person name="He G."/>
            <person name="Johnson J."/>
            <person name="Barry K.W."/>
            <person name="Grigoriev I.V."/>
            <person name="Nagy L."/>
            <person name="Hibbett D."/>
            <person name="Henrissat B."/>
            <person name="Matheny P.B."/>
            <person name="Labbe J."/>
            <person name="Martin F."/>
        </authorList>
    </citation>
    <scope>NUCLEOTIDE SEQUENCE</scope>
    <source>
        <strain evidence="1">FP105234-sp</strain>
    </source>
</reference>
<name>A0ACB8RKE6_9AGAM</name>
<keyword evidence="2" id="KW-1185">Reference proteome</keyword>
<reference evidence="1" key="2">
    <citation type="journal article" date="2022" name="New Phytol.">
        <title>Evolutionary transition to the ectomycorrhizal habit in the genomes of a hyperdiverse lineage of mushroom-forming fungi.</title>
        <authorList>
            <person name="Looney B."/>
            <person name="Miyauchi S."/>
            <person name="Morin E."/>
            <person name="Drula E."/>
            <person name="Courty P.E."/>
            <person name="Kohler A."/>
            <person name="Kuo A."/>
            <person name="LaButti K."/>
            <person name="Pangilinan J."/>
            <person name="Lipzen A."/>
            <person name="Riley R."/>
            <person name="Andreopoulos W."/>
            <person name="He G."/>
            <person name="Johnson J."/>
            <person name="Nolan M."/>
            <person name="Tritt A."/>
            <person name="Barry K.W."/>
            <person name="Grigoriev I.V."/>
            <person name="Nagy L.G."/>
            <person name="Hibbett D."/>
            <person name="Henrissat B."/>
            <person name="Matheny P.B."/>
            <person name="Labbe J."/>
            <person name="Martin F.M."/>
        </authorList>
    </citation>
    <scope>NUCLEOTIDE SEQUENCE</scope>
    <source>
        <strain evidence="1">FP105234-sp</strain>
    </source>
</reference>
<dbReference type="Proteomes" id="UP000814033">
    <property type="component" value="Unassembled WGS sequence"/>
</dbReference>
<dbReference type="EMBL" id="MU275984">
    <property type="protein sequence ID" value="KAI0044395.1"/>
    <property type="molecule type" value="Genomic_DNA"/>
</dbReference>
<organism evidence="1 2">
    <name type="scientific">Auriscalpium vulgare</name>
    <dbReference type="NCBI Taxonomy" id="40419"/>
    <lineage>
        <taxon>Eukaryota</taxon>
        <taxon>Fungi</taxon>
        <taxon>Dikarya</taxon>
        <taxon>Basidiomycota</taxon>
        <taxon>Agaricomycotina</taxon>
        <taxon>Agaricomycetes</taxon>
        <taxon>Russulales</taxon>
        <taxon>Auriscalpiaceae</taxon>
        <taxon>Auriscalpium</taxon>
    </lineage>
</organism>
<accession>A0ACB8RKE6</accession>
<protein>
    <submittedName>
        <fullName evidence="1">PP2C-domain-containing protein</fullName>
    </submittedName>
</protein>
<evidence type="ECO:0000313" key="1">
    <source>
        <dbReference type="EMBL" id="KAI0044395.1"/>
    </source>
</evidence>
<sequence length="521" mass="56820">MGQTLSSLATDKHTESGGDVRYLWGVSEMQGWRISMEDAHTIDLQLDQTPDGNSFFAVYDGHGGASTARFAGENVHKRLVKEEAYRAENYEQALKRAFLGTDEDILANPSYTRDPSGCTAVAALITKDNQIYVANAGDSRSVLSVKGEAKPLSYDHKPQNELEKNRVVAAGGYIEYGRVNGNLALARAIGDFEYKKNYSLTPEKQIITADPDVIQHDLSDQDEFLVLACDGIWDCLTSQQVINVVRLQIAQGKELQDICESLCELCLAPDTTSGAGIGCDNMTVLLVALLNGKTKEQWYAMIKQRVESKYGYDTPDSIPQIYAKSRLLSFQARRQAQADRVEDEPNDQLSFLGGSRAGAIGKMLSAANGAIVYYHGGDDADHWSSGDDDDSGEEDFSARIHTEDDEEAPLGHDVTKSLREQLDELDRDDKEDADFKMDDADDDAFKEPFDSVIDLSPAEQDSAETRANGEPLQGEAPPPPKVLPNGDAKQHQLSSTPGGDAINPVVAAEGFLDGSEDPLKG</sequence>